<keyword evidence="3" id="KW-1185">Reference proteome</keyword>
<sequence>MEGPTRSPIVELRRPYVHCSSSHPLPLYPTTLHSVVARKSLIVTEFVPPESPVTYCSSRTHASECYCRVWVGKYLRLTSSSIIRPHQTDAPGCLSAPTALQPMGADDQTPQHIEGREGVSE</sequence>
<name>A0ABP1ALJ6_9BRYO</name>
<gene>
    <name evidence="2" type="ORF">CSSPJE1EN2_LOCUS6418</name>
</gene>
<evidence type="ECO:0000256" key="1">
    <source>
        <dbReference type="SAM" id="MobiDB-lite"/>
    </source>
</evidence>
<feature type="region of interest" description="Disordered" evidence="1">
    <location>
        <begin position="93"/>
        <end position="121"/>
    </location>
</feature>
<organism evidence="2 3">
    <name type="scientific">Sphagnum jensenii</name>
    <dbReference type="NCBI Taxonomy" id="128206"/>
    <lineage>
        <taxon>Eukaryota</taxon>
        <taxon>Viridiplantae</taxon>
        <taxon>Streptophyta</taxon>
        <taxon>Embryophyta</taxon>
        <taxon>Bryophyta</taxon>
        <taxon>Sphagnophytina</taxon>
        <taxon>Sphagnopsida</taxon>
        <taxon>Sphagnales</taxon>
        <taxon>Sphagnaceae</taxon>
        <taxon>Sphagnum</taxon>
    </lineage>
</organism>
<proteinExistence type="predicted"/>
<accession>A0ABP1ALJ6</accession>
<evidence type="ECO:0000313" key="2">
    <source>
        <dbReference type="EMBL" id="CAK9863423.1"/>
    </source>
</evidence>
<reference evidence="2" key="1">
    <citation type="submission" date="2024-03" db="EMBL/GenBank/DDBJ databases">
        <authorList>
            <consortium name="ELIXIR-Norway"/>
            <consortium name="Elixir Norway"/>
        </authorList>
    </citation>
    <scope>NUCLEOTIDE SEQUENCE</scope>
</reference>
<dbReference type="Proteomes" id="UP001497522">
    <property type="component" value="Chromosome 13"/>
</dbReference>
<protein>
    <submittedName>
        <fullName evidence="2">Uncharacterized protein</fullName>
    </submittedName>
</protein>
<evidence type="ECO:0000313" key="3">
    <source>
        <dbReference type="Proteomes" id="UP001497522"/>
    </source>
</evidence>
<dbReference type="EMBL" id="OZ023714">
    <property type="protein sequence ID" value="CAK9863423.1"/>
    <property type="molecule type" value="Genomic_DNA"/>
</dbReference>